<evidence type="ECO:0000313" key="2">
    <source>
        <dbReference type="Proteomes" id="UP000580250"/>
    </source>
</evidence>
<dbReference type="AlphaFoldDB" id="A0A6V7W471"/>
<accession>A0A6V7W471</accession>
<proteinExistence type="predicted"/>
<comment type="caution">
    <text evidence="1">The sequence shown here is derived from an EMBL/GenBank/DDBJ whole genome shotgun (WGS) entry which is preliminary data.</text>
</comment>
<protein>
    <submittedName>
        <fullName evidence="1">Uncharacterized protein</fullName>
    </submittedName>
</protein>
<gene>
    <name evidence="1" type="ORF">MENT_LOCUS33987</name>
</gene>
<evidence type="ECO:0000313" key="1">
    <source>
        <dbReference type="EMBL" id="CAD2181822.1"/>
    </source>
</evidence>
<dbReference type="EMBL" id="CAJEWN010000412">
    <property type="protein sequence ID" value="CAD2181822.1"/>
    <property type="molecule type" value="Genomic_DNA"/>
</dbReference>
<reference evidence="1 2" key="1">
    <citation type="submission" date="2020-08" db="EMBL/GenBank/DDBJ databases">
        <authorList>
            <person name="Koutsovoulos G."/>
            <person name="Danchin GJ E."/>
        </authorList>
    </citation>
    <scope>NUCLEOTIDE SEQUENCE [LARGE SCALE GENOMIC DNA]</scope>
</reference>
<name>A0A6V7W471_MELEN</name>
<organism evidence="1 2">
    <name type="scientific">Meloidogyne enterolobii</name>
    <name type="common">Root-knot nematode worm</name>
    <name type="synonym">Meloidogyne mayaguensis</name>
    <dbReference type="NCBI Taxonomy" id="390850"/>
    <lineage>
        <taxon>Eukaryota</taxon>
        <taxon>Metazoa</taxon>
        <taxon>Ecdysozoa</taxon>
        <taxon>Nematoda</taxon>
        <taxon>Chromadorea</taxon>
        <taxon>Rhabditida</taxon>
        <taxon>Tylenchina</taxon>
        <taxon>Tylenchomorpha</taxon>
        <taxon>Tylenchoidea</taxon>
        <taxon>Meloidogynidae</taxon>
        <taxon>Meloidogyninae</taxon>
        <taxon>Meloidogyne</taxon>
    </lineage>
</organism>
<dbReference type="Proteomes" id="UP000580250">
    <property type="component" value="Unassembled WGS sequence"/>
</dbReference>
<sequence>MTESLLIFHTKNEKLKEFVSSLYQHQNLIQIQNLLPTFTRSFHKKGTLLYKYNMAIVRKNGSRAEEDKKSNAPTD</sequence>